<comment type="similarity">
    <text evidence="1 4">Belongs to the glycosyl hydrolase 32 family.</text>
</comment>
<evidence type="ECO:0000259" key="8">
    <source>
        <dbReference type="Pfam" id="PF08244"/>
    </source>
</evidence>
<keyword evidence="6" id="KW-0732">Signal</keyword>
<accession>A0A5B0NMY6</accession>
<dbReference type="Gene3D" id="2.60.120.560">
    <property type="entry name" value="Exo-inulinase, domain 1"/>
    <property type="match status" value="1"/>
</dbReference>
<organism evidence="10 11">
    <name type="scientific">Puccinia graminis f. sp. tritici</name>
    <dbReference type="NCBI Taxonomy" id="56615"/>
    <lineage>
        <taxon>Eukaryota</taxon>
        <taxon>Fungi</taxon>
        <taxon>Dikarya</taxon>
        <taxon>Basidiomycota</taxon>
        <taxon>Pucciniomycotina</taxon>
        <taxon>Pucciniomycetes</taxon>
        <taxon>Pucciniales</taxon>
        <taxon>Pucciniaceae</taxon>
        <taxon>Puccinia</taxon>
    </lineage>
</organism>
<dbReference type="FunFam" id="2.60.120.560:FF:000021">
    <property type="entry name" value="Uncharacterized protein"/>
    <property type="match status" value="1"/>
</dbReference>
<gene>
    <name evidence="10" type="ORF">PGT21_008245</name>
    <name evidence="9" type="ORF">PGTUg99_025433</name>
</gene>
<dbReference type="OrthoDB" id="202537at2759"/>
<dbReference type="InterPro" id="IPR013189">
    <property type="entry name" value="Glyco_hydro_32_C"/>
</dbReference>
<keyword evidence="11" id="KW-1185">Reference proteome</keyword>
<evidence type="ECO:0000313" key="11">
    <source>
        <dbReference type="Proteomes" id="UP000324748"/>
    </source>
</evidence>
<dbReference type="Proteomes" id="UP000325313">
    <property type="component" value="Unassembled WGS sequence"/>
</dbReference>
<comment type="caution">
    <text evidence="10">The sequence shown here is derived from an EMBL/GenBank/DDBJ whole genome shotgun (WGS) entry which is preliminary data.</text>
</comment>
<feature type="compositionally biased region" description="Basic and acidic residues" evidence="5">
    <location>
        <begin position="719"/>
        <end position="730"/>
    </location>
</feature>
<evidence type="ECO:0000256" key="2">
    <source>
        <dbReference type="ARBA" id="ARBA00022801"/>
    </source>
</evidence>
<evidence type="ECO:0000313" key="10">
    <source>
        <dbReference type="EMBL" id="KAA1090637.1"/>
    </source>
</evidence>
<feature type="region of interest" description="Disordered" evidence="5">
    <location>
        <begin position="709"/>
        <end position="732"/>
    </location>
</feature>
<dbReference type="Proteomes" id="UP000324748">
    <property type="component" value="Unassembled WGS sequence"/>
</dbReference>
<dbReference type="CDD" id="cd18621">
    <property type="entry name" value="GH32_XdINV-like"/>
    <property type="match status" value="1"/>
</dbReference>
<evidence type="ECO:0000259" key="7">
    <source>
        <dbReference type="Pfam" id="PF00251"/>
    </source>
</evidence>
<dbReference type="EMBL" id="VSWC01000092">
    <property type="protein sequence ID" value="KAA1090637.1"/>
    <property type="molecule type" value="Genomic_DNA"/>
</dbReference>
<dbReference type="InterPro" id="IPR013148">
    <property type="entry name" value="Glyco_hydro_32_N"/>
</dbReference>
<evidence type="ECO:0000256" key="5">
    <source>
        <dbReference type="SAM" id="MobiDB-lite"/>
    </source>
</evidence>
<dbReference type="SUPFAM" id="SSF49899">
    <property type="entry name" value="Concanavalin A-like lectins/glucanases"/>
    <property type="match status" value="1"/>
</dbReference>
<dbReference type="SMART" id="SM00640">
    <property type="entry name" value="Glyco_32"/>
    <property type="match status" value="1"/>
</dbReference>
<feature type="signal peptide" evidence="6">
    <location>
        <begin position="1"/>
        <end position="30"/>
    </location>
</feature>
<dbReference type="GO" id="GO:0005737">
    <property type="term" value="C:cytoplasm"/>
    <property type="evidence" value="ECO:0007669"/>
    <property type="project" value="TreeGrafter"/>
</dbReference>
<dbReference type="Pfam" id="PF00251">
    <property type="entry name" value="Glyco_hydro_32N"/>
    <property type="match status" value="1"/>
</dbReference>
<dbReference type="GO" id="GO:0005987">
    <property type="term" value="P:sucrose catabolic process"/>
    <property type="evidence" value="ECO:0007669"/>
    <property type="project" value="TreeGrafter"/>
</dbReference>
<dbReference type="InterPro" id="IPR023296">
    <property type="entry name" value="Glyco_hydro_beta-prop_sf"/>
</dbReference>
<dbReference type="PANTHER" id="PTHR42800:SF3">
    <property type="entry name" value="GLYCOSYL HYDROLASE FAMILY 32 N-TERMINAL DOMAIN-CONTAINING PROTEIN"/>
    <property type="match status" value="1"/>
</dbReference>
<dbReference type="InterPro" id="IPR001362">
    <property type="entry name" value="Glyco_hydro_32"/>
</dbReference>
<dbReference type="Pfam" id="PF08244">
    <property type="entry name" value="Glyco_hydro_32C"/>
    <property type="match status" value="1"/>
</dbReference>
<dbReference type="SUPFAM" id="SSF75005">
    <property type="entry name" value="Arabinanase/levansucrase/invertase"/>
    <property type="match status" value="1"/>
</dbReference>
<dbReference type="AlphaFoldDB" id="A0A5B0NMY6"/>
<dbReference type="GO" id="GO:0004575">
    <property type="term" value="F:sucrose alpha-glucosidase activity"/>
    <property type="evidence" value="ECO:0007669"/>
    <property type="project" value="TreeGrafter"/>
</dbReference>
<dbReference type="Gene3D" id="2.115.10.20">
    <property type="entry name" value="Glycosyl hydrolase domain, family 43"/>
    <property type="match status" value="1"/>
</dbReference>
<evidence type="ECO:0000256" key="6">
    <source>
        <dbReference type="SAM" id="SignalP"/>
    </source>
</evidence>
<proteinExistence type="inferred from homology"/>
<evidence type="ECO:0000313" key="12">
    <source>
        <dbReference type="Proteomes" id="UP000325313"/>
    </source>
</evidence>
<dbReference type="InterPro" id="IPR013320">
    <property type="entry name" value="ConA-like_dom_sf"/>
</dbReference>
<name>A0A5B0NMY6_PUCGR</name>
<dbReference type="EMBL" id="VDEP01000473">
    <property type="protein sequence ID" value="KAA1074150.1"/>
    <property type="molecule type" value="Genomic_DNA"/>
</dbReference>
<dbReference type="FunFam" id="2.115.10.20:FF:000016">
    <property type="entry name" value="Uncharacterized protein"/>
    <property type="match status" value="1"/>
</dbReference>
<feature type="chain" id="PRO_5036137495" evidence="6">
    <location>
        <begin position="31"/>
        <end position="780"/>
    </location>
</feature>
<evidence type="ECO:0000256" key="3">
    <source>
        <dbReference type="ARBA" id="ARBA00023295"/>
    </source>
</evidence>
<dbReference type="PANTHER" id="PTHR42800">
    <property type="entry name" value="EXOINULINASE INUD (AFU_ORTHOLOGUE AFUA_5G00480)"/>
    <property type="match status" value="1"/>
</dbReference>
<feature type="domain" description="Glycosyl hydrolase family 32 N-terminal" evidence="7">
    <location>
        <begin position="108"/>
        <end position="268"/>
    </location>
</feature>
<evidence type="ECO:0000313" key="9">
    <source>
        <dbReference type="EMBL" id="KAA1074150.1"/>
    </source>
</evidence>
<keyword evidence="3 4" id="KW-0326">Glycosidase</keyword>
<keyword evidence="2 4" id="KW-0378">Hydrolase</keyword>
<reference evidence="11 12" key="1">
    <citation type="submission" date="2019-05" db="EMBL/GenBank/DDBJ databases">
        <title>Emergence of the Ug99 lineage of the wheat stem rust pathogen through somatic hybridization.</title>
        <authorList>
            <person name="Li F."/>
            <person name="Upadhyaya N.M."/>
            <person name="Sperschneider J."/>
            <person name="Matny O."/>
            <person name="Nguyen-Phuc H."/>
            <person name="Mago R."/>
            <person name="Raley C."/>
            <person name="Miller M.E."/>
            <person name="Silverstein K.A.T."/>
            <person name="Henningsen E."/>
            <person name="Hirsch C.D."/>
            <person name="Visser B."/>
            <person name="Pretorius Z.A."/>
            <person name="Steffenson B.J."/>
            <person name="Schwessinger B."/>
            <person name="Dodds P.N."/>
            <person name="Figueroa M."/>
        </authorList>
    </citation>
    <scope>NUCLEOTIDE SEQUENCE [LARGE SCALE GENOMIC DNA]</scope>
    <source>
        <strain evidence="10">21-0</strain>
        <strain evidence="9 12">Ug99</strain>
    </source>
</reference>
<feature type="domain" description="Glycosyl hydrolase family 32 C-terminal" evidence="8">
    <location>
        <begin position="556"/>
        <end position="705"/>
    </location>
</feature>
<evidence type="ECO:0000256" key="1">
    <source>
        <dbReference type="ARBA" id="ARBA00009902"/>
    </source>
</evidence>
<sequence length="780" mass="87934">MGDHPPLLPKRVNRLVALILAGNWIDLAVCLSGGSSNQRLWFNQNAIDSFSAHKTTPLLSSYNAFHNLLNNGTICRMDRSKPPDLQELVSCRNSSMFNVWRPKARVIAPRGWMNDPMGMFQTRNGNFHVGYQCSPQHLGWANISQCSASTSDFVEFDDYRSWEDPVTISPSQIYDIRGVFDGVVVKDGWNGHPTLIYTSAYVGEFAPRCEPPEVEGVETQSVAYTEDDGNTWIKLNFGASGNPIIYHWPEKNLSGFRDPFVFESKEFSKFYDHSFNAHQLYPDSNEQKPRGDKYLLLSGGIRVKADPINGGPRVFLYRQTKENDLRDWTYLGPILSFTAEYNQTSEWTGGNGINFEATGFSTIDEQGLAPDFDSSNVTNQLNIFTTGTEGARNFTHMDYWPVWHAVNWNYNVTGGHVRGEVDFSGVVDWGRAYAFAQFSAGKRQLIVGWVYEDDEFNVLTHQRGAQGAFTLFREMFVKVIRNIHPGALKVPEHAPSWTTKIEKDGSHSVVTFGQRILPAIKAAFYDRSEVTKLNDRALNITSTSVAQHQEGGLPTSLVAFEKQPKDRYYVISAQLDFFPEQHVPADEPFKRPTALRGGFRILSGKFERTDIFYDPNQEYLVIDRSHSSTIPSYGNSTEQAKHRLWPVLNPVTNNTNYESLNLTIVVDNSVLEVHANERTIITTRVYPWCKDSVNVEYFVQGSEVALSPAKPADSATSEPDSHHLDPKPVSESHSQAVHFSQVELWDGLVNAWPNRPSDTSLPGLYSYNITSTVYGLWPDL</sequence>
<protein>
    <submittedName>
        <fullName evidence="10">Uncharacterized protein</fullName>
    </submittedName>
</protein>
<evidence type="ECO:0000256" key="4">
    <source>
        <dbReference type="RuleBase" id="RU362110"/>
    </source>
</evidence>